<accession>A0A9X2D9W5</accession>
<dbReference type="Gene3D" id="3.40.50.720">
    <property type="entry name" value="NAD(P)-binding Rossmann-like Domain"/>
    <property type="match status" value="1"/>
</dbReference>
<dbReference type="Gene3D" id="3.90.25.10">
    <property type="entry name" value="UDP-galactose 4-epimerase, domain 1"/>
    <property type="match status" value="1"/>
</dbReference>
<gene>
    <name evidence="2" type="ORF">M8330_15720</name>
</gene>
<comment type="caution">
    <text evidence="2">The sequence shown here is derived from an EMBL/GenBank/DDBJ whole genome shotgun (WGS) entry which is preliminary data.</text>
</comment>
<keyword evidence="3" id="KW-1185">Reference proteome</keyword>
<protein>
    <submittedName>
        <fullName evidence="2">NAD(P)H-binding protein</fullName>
    </submittedName>
</protein>
<dbReference type="SUPFAM" id="SSF51735">
    <property type="entry name" value="NAD(P)-binding Rossmann-fold domains"/>
    <property type="match status" value="1"/>
</dbReference>
<reference evidence="2" key="1">
    <citation type="submission" date="2022-05" db="EMBL/GenBank/DDBJ databases">
        <authorList>
            <person name="Tuo L."/>
        </authorList>
    </citation>
    <scope>NUCLEOTIDE SEQUENCE</scope>
    <source>
        <strain evidence="2">BSK12Z-4</strain>
    </source>
</reference>
<dbReference type="PANTHER" id="PTHR47129">
    <property type="entry name" value="QUINONE OXIDOREDUCTASE 2"/>
    <property type="match status" value="1"/>
</dbReference>
<dbReference type="Pfam" id="PF13460">
    <property type="entry name" value="NAD_binding_10"/>
    <property type="match status" value="1"/>
</dbReference>
<dbReference type="AlphaFoldDB" id="A0A9X2D9W5"/>
<dbReference type="InterPro" id="IPR036291">
    <property type="entry name" value="NAD(P)-bd_dom_sf"/>
</dbReference>
<evidence type="ECO:0000259" key="1">
    <source>
        <dbReference type="Pfam" id="PF13460"/>
    </source>
</evidence>
<proteinExistence type="predicted"/>
<dbReference type="PANTHER" id="PTHR47129:SF1">
    <property type="entry name" value="NMRA-LIKE DOMAIN-CONTAINING PROTEIN"/>
    <property type="match status" value="1"/>
</dbReference>
<sequence length="307" mass="31735">MTTIGITGATGAIGGRVARTLDEALGREGALADQRGSLGLRLLVRDVARAPDADDVRKISYADRASALEALRGVDVLLMVSAAEDPDRRTQHRTFVDAAADAGVGHLVYTSFAGAAPDATFTLGRDHADAEAAIADACARTGMTATLLRDNFYADLLPFFADAGGAVRGPAGSGRVAAVARADVADVATLVLAETAGGSDAHRGAAYTLTGPEALTLTEVAARATAVLDHEVRFVDETVEEAYASRAAAYPGTPDWQLDAWVSTYTAIADGSCAEVTDAVATLTGHPARTLEEALAEAAAWEAPRRR</sequence>
<dbReference type="Proteomes" id="UP001139485">
    <property type="component" value="Unassembled WGS sequence"/>
</dbReference>
<dbReference type="EMBL" id="JAMOIL010000022">
    <property type="protein sequence ID" value="MCM0621739.1"/>
    <property type="molecule type" value="Genomic_DNA"/>
</dbReference>
<feature type="domain" description="NAD(P)-binding" evidence="1">
    <location>
        <begin position="8"/>
        <end position="194"/>
    </location>
</feature>
<dbReference type="RefSeq" id="WP_250828084.1">
    <property type="nucleotide sequence ID" value="NZ_JAMOIL010000022.1"/>
</dbReference>
<evidence type="ECO:0000313" key="2">
    <source>
        <dbReference type="EMBL" id="MCM0621739.1"/>
    </source>
</evidence>
<organism evidence="2 3">
    <name type="scientific">Nocardioides bruguierae</name>
    <dbReference type="NCBI Taxonomy" id="2945102"/>
    <lineage>
        <taxon>Bacteria</taxon>
        <taxon>Bacillati</taxon>
        <taxon>Actinomycetota</taxon>
        <taxon>Actinomycetes</taxon>
        <taxon>Propionibacteriales</taxon>
        <taxon>Nocardioidaceae</taxon>
        <taxon>Nocardioides</taxon>
    </lineage>
</organism>
<dbReference type="InterPro" id="IPR052718">
    <property type="entry name" value="NmrA-type_oxidoreductase"/>
</dbReference>
<name>A0A9X2D9W5_9ACTN</name>
<dbReference type="InterPro" id="IPR016040">
    <property type="entry name" value="NAD(P)-bd_dom"/>
</dbReference>
<evidence type="ECO:0000313" key="3">
    <source>
        <dbReference type="Proteomes" id="UP001139485"/>
    </source>
</evidence>